<dbReference type="SMART" id="SM00365">
    <property type="entry name" value="LRR_SD22"/>
    <property type="match status" value="10"/>
</dbReference>
<protein>
    <recommendedName>
        <fullName evidence="3">ZU5 domain-containing protein</fullName>
    </recommendedName>
</protein>
<dbReference type="Proteomes" id="UP001159427">
    <property type="component" value="Unassembled WGS sequence"/>
</dbReference>
<gene>
    <name evidence="4" type="ORF">PEVE_00015533</name>
</gene>
<dbReference type="Pfam" id="PF23598">
    <property type="entry name" value="LRR_14"/>
    <property type="match status" value="3"/>
</dbReference>
<keyword evidence="5" id="KW-1185">Reference proteome</keyword>
<feature type="domain" description="ZU5" evidence="3">
    <location>
        <begin position="751"/>
        <end position="896"/>
    </location>
</feature>
<dbReference type="SMART" id="SM00367">
    <property type="entry name" value="LRR_CC"/>
    <property type="match status" value="8"/>
</dbReference>
<dbReference type="SUPFAM" id="SSF52058">
    <property type="entry name" value="L domain-like"/>
    <property type="match status" value="2"/>
</dbReference>
<accession>A0ABN8LEI3</accession>
<evidence type="ECO:0000256" key="1">
    <source>
        <dbReference type="ARBA" id="ARBA00022614"/>
    </source>
</evidence>
<dbReference type="Gene3D" id="2.60.220.30">
    <property type="match status" value="2"/>
</dbReference>
<dbReference type="InterPro" id="IPR055414">
    <property type="entry name" value="LRR_R13L4/SHOC2-like"/>
</dbReference>
<dbReference type="SMART" id="SM00369">
    <property type="entry name" value="LRR_TYP"/>
    <property type="match status" value="20"/>
</dbReference>
<dbReference type="EMBL" id="CALNXI010000022">
    <property type="protein sequence ID" value="CAH3015357.1"/>
    <property type="molecule type" value="Genomic_DNA"/>
</dbReference>
<dbReference type="InterPro" id="IPR000906">
    <property type="entry name" value="ZU5_dom"/>
</dbReference>
<organism evidence="4 5">
    <name type="scientific">Porites evermanni</name>
    <dbReference type="NCBI Taxonomy" id="104178"/>
    <lineage>
        <taxon>Eukaryota</taxon>
        <taxon>Metazoa</taxon>
        <taxon>Cnidaria</taxon>
        <taxon>Anthozoa</taxon>
        <taxon>Hexacorallia</taxon>
        <taxon>Scleractinia</taxon>
        <taxon>Fungiina</taxon>
        <taxon>Poritidae</taxon>
        <taxon>Porites</taxon>
    </lineage>
</organism>
<sequence length="1053" mass="118426">MEDYSSAKLIAYVEVRGGEVSLDLSGKGLSRIPDAVTELTEVEKLKLDNNNLTELPTSINKLKNLVRLHLYSNRLTELPAEIGDLKELRRLDVSHNQLVSLPISIQKLNQLEELHLSGNKLTELPSEIVDLKKLRSLDVTSNQLVSLPTSIQKLNQLRRLYLNNNKLTELPSEIGDLKELRRLDARYNHLGSLPTSIQKLNQLEELHLSGNILTELPSEIGDLKELRSLDVSNNQLVSLPTSIQKLNQLKVLFLSCNKLTELPSETGDLKELRSLYVSDNQLVSLPTSIQKLNQLEILHLFGNKLTELPSKIGDLKELRRLDVSNNQLVSLPTSIQKLNQLKLLFLSCNKLMELPSGTGDLKELRSLYVSDNQLVSLPTSIQKLNQLESLYLFGNKLTELPSEIGDLEELRSLVVSYNQLISLPTSIQKLNQLKVLFLSGNKLTELPSETGDLKELRSLYVSDNQLVSLPTSIQKLNQLESLYLFGNKLTELPSEIGNLKELRLYVSGNPLSMDAIHVLEMNKKGMTSSVITGGLMSMSSFEQIAATGIISKASKDKEVVETVLPVKAAKEEVVVEPEDETEVEDNTYVGESRSVITEGKVPSEGSHWALNLGAAHLIFHPNAVFEPTSIVVYRWKSSVCSAPLQEHEAIVSNVIELSSHDGQRLKFNTMATLSLSHSAPDLRGYEVVIKRQINKETNEWQDVSGTEDLRCRQDIEDERPSHKDIPDLLFPVAQADINECSTYAVVCRLKSSPPYTITSTGGLFIHPDYPGVTVTVPENAVAPESPFTLELKVQEVPNEEFGEEGVFLGPIVRIKCSEVVQFFRPVTIQLPVSLRDQQDFKPDPTNCCVRVLFLNCEEEKKEWTELTDLVKPAQFDGSFVRIQVQRFSGYSYLLDWRQENSSAERLEIIGYMTRLIRKPRRPASFFAYFRPDFPEILRLICCHTHLTNGVIQDLEKRDITYVDGSSRQDMIPGEDKAFVFVSGGICPFGDEGVNDDVFLRLLEDEFKTELRVRVVKNEDLAEIEFHNTLTRAGRRSLLCRIHLPIQNVPLAVS</sequence>
<dbReference type="InterPro" id="IPR006553">
    <property type="entry name" value="Leu-rich_rpt_Cys-con_subtyp"/>
</dbReference>
<dbReference type="InterPro" id="IPR050216">
    <property type="entry name" value="LRR_domain-containing"/>
</dbReference>
<dbReference type="InterPro" id="IPR001611">
    <property type="entry name" value="Leu-rich_rpt"/>
</dbReference>
<feature type="non-terminal residue" evidence="4">
    <location>
        <position position="1053"/>
    </location>
</feature>
<keyword evidence="1" id="KW-0433">Leucine-rich repeat</keyword>
<dbReference type="PANTHER" id="PTHR48051:SF54">
    <property type="entry name" value="LEUCINE-RICH REPEAT-CONTAINING PROTEIN"/>
    <property type="match status" value="1"/>
</dbReference>
<dbReference type="PROSITE" id="PS51450">
    <property type="entry name" value="LRR"/>
    <property type="match status" value="10"/>
</dbReference>
<dbReference type="SMART" id="SM00364">
    <property type="entry name" value="LRR_BAC"/>
    <property type="match status" value="20"/>
</dbReference>
<evidence type="ECO:0000259" key="3">
    <source>
        <dbReference type="PROSITE" id="PS51145"/>
    </source>
</evidence>
<dbReference type="PANTHER" id="PTHR48051">
    <property type="match status" value="1"/>
</dbReference>
<reference evidence="4 5" key="1">
    <citation type="submission" date="2022-05" db="EMBL/GenBank/DDBJ databases">
        <authorList>
            <consortium name="Genoscope - CEA"/>
            <person name="William W."/>
        </authorList>
    </citation>
    <scope>NUCLEOTIDE SEQUENCE [LARGE SCALE GENOMIC DNA]</scope>
</reference>
<proteinExistence type="predicted"/>
<keyword evidence="2" id="KW-0677">Repeat</keyword>
<comment type="caution">
    <text evidence="4">The sequence shown here is derived from an EMBL/GenBank/DDBJ whole genome shotgun (WGS) entry which is preliminary data.</text>
</comment>
<dbReference type="Pfam" id="PF13855">
    <property type="entry name" value="LRR_8"/>
    <property type="match status" value="2"/>
</dbReference>
<dbReference type="InterPro" id="IPR032675">
    <property type="entry name" value="LRR_dom_sf"/>
</dbReference>
<evidence type="ECO:0000256" key="2">
    <source>
        <dbReference type="ARBA" id="ARBA00022737"/>
    </source>
</evidence>
<evidence type="ECO:0000313" key="5">
    <source>
        <dbReference type="Proteomes" id="UP001159427"/>
    </source>
</evidence>
<dbReference type="Pfam" id="PF00560">
    <property type="entry name" value="LRR_1"/>
    <property type="match status" value="1"/>
</dbReference>
<evidence type="ECO:0000313" key="4">
    <source>
        <dbReference type="EMBL" id="CAH3015357.1"/>
    </source>
</evidence>
<dbReference type="PROSITE" id="PS51145">
    <property type="entry name" value="ZU5"/>
    <property type="match status" value="1"/>
</dbReference>
<dbReference type="InterPro" id="IPR003591">
    <property type="entry name" value="Leu-rich_rpt_typical-subtyp"/>
</dbReference>
<dbReference type="Gene3D" id="3.80.10.10">
    <property type="entry name" value="Ribonuclease Inhibitor"/>
    <property type="match status" value="5"/>
</dbReference>
<name>A0ABN8LEI3_9CNID</name>